<evidence type="ECO:0000313" key="2">
    <source>
        <dbReference type="EMBL" id="MDT0469613.1"/>
    </source>
</evidence>
<organism evidence="2 3">
    <name type="scientific">Streptomyces gibsoniae</name>
    <dbReference type="NCBI Taxonomy" id="3075529"/>
    <lineage>
        <taxon>Bacteria</taxon>
        <taxon>Bacillati</taxon>
        <taxon>Actinomycetota</taxon>
        <taxon>Actinomycetes</taxon>
        <taxon>Kitasatosporales</taxon>
        <taxon>Streptomycetaceae</taxon>
        <taxon>Streptomyces</taxon>
    </lineage>
</organism>
<proteinExistence type="predicted"/>
<gene>
    <name evidence="2" type="ORF">RM764_42895</name>
</gene>
<dbReference type="GO" id="GO:0005524">
    <property type="term" value="F:ATP binding"/>
    <property type="evidence" value="ECO:0007669"/>
    <property type="project" value="UniProtKB-KW"/>
</dbReference>
<dbReference type="InterPro" id="IPR027417">
    <property type="entry name" value="P-loop_NTPase"/>
</dbReference>
<name>A0ABU2U8R6_9ACTN</name>
<accession>A0ABU2U8R6</accession>
<keyword evidence="2" id="KW-0067">ATP-binding</keyword>
<protein>
    <submittedName>
        <fullName evidence="2">ATP-binding protein</fullName>
    </submittedName>
</protein>
<evidence type="ECO:0000259" key="1">
    <source>
        <dbReference type="Pfam" id="PF13401"/>
    </source>
</evidence>
<sequence length="371" mass="41365">MSRAEEAGVFEGDDRQYSPTRLEGWLAFVDGPQRSQPETLSRSQLAALLRHNDRRAVWHANLGPIKTPQLLHLHDALAEIVDSNRQDGDKAKPAALVDAYPGLGKSTAVLEYGRDFHRTQIALRGETTLEGHRRVPVLYIALSGNTRIRGLNAAICRFYGLPTRGDADALAERAKDAVLSLKTAVFIIDDIHFLDASARATTAMANHLKFLANTFPVTLIYIGVGVRERGILTEGLSPDQTLHAQFGRRTTALSLRPFQIDTEEGRREWRRLLLTIEHKLVLAEKHPGMLADDLSDYLLARSSGHFASLMALINRGCLRAIRTRHERLDTQLMDQVNNDAAAEDARRELVSALDTGLLTSRPQTRHRRKSV</sequence>
<dbReference type="InterPro" id="IPR049945">
    <property type="entry name" value="AAA_22"/>
</dbReference>
<dbReference type="RefSeq" id="WP_311701039.1">
    <property type="nucleotide sequence ID" value="NZ_JAVREY010000118.1"/>
</dbReference>
<reference evidence="3" key="1">
    <citation type="submission" date="2023-07" db="EMBL/GenBank/DDBJ databases">
        <title>30 novel species of actinomycetes from the DSMZ collection.</title>
        <authorList>
            <person name="Nouioui I."/>
        </authorList>
    </citation>
    <scope>NUCLEOTIDE SEQUENCE [LARGE SCALE GENOMIC DNA]</scope>
    <source>
        <strain evidence="3">DSM 41699</strain>
    </source>
</reference>
<dbReference type="EMBL" id="JAVREY010000118">
    <property type="protein sequence ID" value="MDT0469613.1"/>
    <property type="molecule type" value="Genomic_DNA"/>
</dbReference>
<comment type="caution">
    <text evidence="2">The sequence shown here is derived from an EMBL/GenBank/DDBJ whole genome shotgun (WGS) entry which is preliminary data.</text>
</comment>
<dbReference type="SUPFAM" id="SSF52540">
    <property type="entry name" value="P-loop containing nucleoside triphosphate hydrolases"/>
    <property type="match status" value="1"/>
</dbReference>
<feature type="domain" description="ORC1/DEAH AAA+ ATPase" evidence="1">
    <location>
        <begin position="94"/>
        <end position="224"/>
    </location>
</feature>
<evidence type="ECO:0000313" key="3">
    <source>
        <dbReference type="Proteomes" id="UP001183809"/>
    </source>
</evidence>
<dbReference type="Pfam" id="PF13401">
    <property type="entry name" value="AAA_22"/>
    <property type="match status" value="1"/>
</dbReference>
<dbReference type="Proteomes" id="UP001183809">
    <property type="component" value="Unassembled WGS sequence"/>
</dbReference>
<keyword evidence="3" id="KW-1185">Reference proteome</keyword>
<keyword evidence="2" id="KW-0547">Nucleotide-binding</keyword>